<dbReference type="PANTHER" id="PTHR31025">
    <property type="entry name" value="SI:CH211-196P9.1-RELATED"/>
    <property type="match status" value="1"/>
</dbReference>
<evidence type="ECO:0000313" key="5">
    <source>
        <dbReference type="ZFIN" id="ZDB-GENE-091113-44"/>
    </source>
</evidence>
<keyword evidence="1" id="KW-1185">Reference proteome</keyword>
<dbReference type="AGR" id="ZFIN:ZDB-GENE-091113-44"/>
<dbReference type="RefSeq" id="NP_001410435.1">
    <property type="nucleotide sequence ID" value="NM_001423506.1"/>
</dbReference>
<gene>
    <name evidence="2 3 4 5" type="primary">si:dkey-40h20.1</name>
</gene>
<evidence type="ECO:0000313" key="3">
    <source>
        <dbReference type="RefSeq" id="XP_068073127.1"/>
    </source>
</evidence>
<dbReference type="AlphaFoldDB" id="A0AB32TGN7"/>
<reference evidence="2 3" key="2">
    <citation type="submission" date="2025-04" db="UniProtKB">
        <authorList>
            <consortium name="RefSeq"/>
        </authorList>
    </citation>
    <scope>IDENTIFICATION</scope>
    <source>
        <strain evidence="2 3">Tuebingen</strain>
    </source>
</reference>
<dbReference type="GeneID" id="110438352"/>
<proteinExistence type="predicted"/>
<evidence type="ECO:0000313" key="2">
    <source>
        <dbReference type="RefSeq" id="NP_001410435.1"/>
    </source>
</evidence>
<sequence>MAKLDKCTPKLMDLASSRGGAKGEIIGRIKDMLLENNAVEVWREVAIHCLVVYLGEKEEDLFKEFANTQEIEADLEKQVMKIAIIGDLSTMELNHKTGTIIVEGIRILIGMDISRCCALLTGIIYALNLSYPKELKYTC</sequence>
<dbReference type="KEGG" id="dre:110438352"/>
<dbReference type="PANTHER" id="PTHR31025:SF25">
    <property type="entry name" value="ZINC FINGER (C2H2)-60"/>
    <property type="match status" value="1"/>
</dbReference>
<protein>
    <submittedName>
        <fullName evidence="2">Uncharacterized protein LOC110438352</fullName>
    </submittedName>
    <submittedName>
        <fullName evidence="3 4">Uncharacterized protein isoform X1</fullName>
    </submittedName>
</protein>
<evidence type="ECO:0000313" key="1">
    <source>
        <dbReference type="Proteomes" id="UP000000437"/>
    </source>
</evidence>
<organism evidence="1 3">
    <name type="scientific">Danio rerio</name>
    <name type="common">Zebrafish</name>
    <name type="synonym">Brachydanio rerio</name>
    <dbReference type="NCBI Taxonomy" id="7955"/>
    <lineage>
        <taxon>Eukaryota</taxon>
        <taxon>Metazoa</taxon>
        <taxon>Chordata</taxon>
        <taxon>Craniata</taxon>
        <taxon>Vertebrata</taxon>
        <taxon>Euteleostomi</taxon>
        <taxon>Actinopterygii</taxon>
        <taxon>Neopterygii</taxon>
        <taxon>Teleostei</taxon>
        <taxon>Ostariophysi</taxon>
        <taxon>Cypriniformes</taxon>
        <taxon>Danionidae</taxon>
        <taxon>Danioninae</taxon>
        <taxon>Danio</taxon>
    </lineage>
</organism>
<dbReference type="RefSeq" id="XP_068073127.1">
    <property type="nucleotide sequence ID" value="XM_068217026.1"/>
</dbReference>
<dbReference type="Proteomes" id="UP000000437">
    <property type="component" value="Chromosome 24"/>
</dbReference>
<dbReference type="RefSeq" id="XP_068073128.1">
    <property type="nucleotide sequence ID" value="XM_068217027.1"/>
</dbReference>
<reference evidence="1" key="1">
    <citation type="journal article" date="2013" name="Nature">
        <title>The zebrafish reference genome sequence and its relationship to the human genome.</title>
        <authorList>
            <consortium name="Genome Reference Consortium Zebrafish"/>
            <person name="Howe K."/>
            <person name="Clark M.D."/>
            <person name="Torroja C.F."/>
            <person name="Torrance J."/>
            <person name="Berthelot C."/>
            <person name="Muffato M."/>
            <person name="Collins J.E."/>
            <person name="Humphray S."/>
            <person name="McLaren K."/>
            <person name="Matthews L."/>
            <person name="McLaren S."/>
            <person name="Sealy I."/>
            <person name="Caccamo M."/>
            <person name="Churcher C."/>
            <person name="Scott C."/>
            <person name="Barrett J.C."/>
            <person name="Koch R."/>
            <person name="Rauch G.J."/>
            <person name="White S."/>
            <person name="Chow W."/>
            <person name="Kilian B."/>
            <person name="Quintais L.T."/>
            <person name="Guerra-Assuncao J.A."/>
            <person name="Zhou Y."/>
            <person name="Gu Y."/>
            <person name="Yen J."/>
            <person name="Vogel J.H."/>
            <person name="Eyre T."/>
            <person name="Redmond S."/>
            <person name="Banerjee R."/>
            <person name="Chi J."/>
            <person name="Fu B."/>
            <person name="Langley E."/>
            <person name="Maguire S.F."/>
            <person name="Laird G.K."/>
            <person name="Lloyd D."/>
            <person name="Kenyon E."/>
            <person name="Donaldson S."/>
            <person name="Sehra H."/>
            <person name="Almeida-King J."/>
            <person name="Loveland J."/>
            <person name="Trevanion S."/>
            <person name="Jones M."/>
            <person name="Quail M."/>
            <person name="Willey D."/>
            <person name="Hunt A."/>
            <person name="Burton J."/>
            <person name="Sims S."/>
            <person name="McLay K."/>
            <person name="Plumb B."/>
            <person name="Davis J."/>
            <person name="Clee C."/>
            <person name="Oliver K."/>
            <person name="Clark R."/>
            <person name="Riddle C."/>
            <person name="Elliot D."/>
            <person name="Eliott D."/>
            <person name="Threadgold G."/>
            <person name="Harden G."/>
            <person name="Ware D."/>
            <person name="Begum S."/>
            <person name="Mortimore B."/>
            <person name="Mortimer B."/>
            <person name="Kerry G."/>
            <person name="Heath P."/>
            <person name="Phillimore B."/>
            <person name="Tracey A."/>
            <person name="Corby N."/>
            <person name="Dunn M."/>
            <person name="Johnson C."/>
            <person name="Wood J."/>
            <person name="Clark S."/>
            <person name="Pelan S."/>
            <person name="Griffiths G."/>
            <person name="Smith M."/>
            <person name="Glithero R."/>
            <person name="Howden P."/>
            <person name="Barker N."/>
            <person name="Lloyd C."/>
            <person name="Stevens C."/>
            <person name="Harley J."/>
            <person name="Holt K."/>
            <person name="Panagiotidis G."/>
            <person name="Lovell J."/>
            <person name="Beasley H."/>
            <person name="Henderson C."/>
            <person name="Gordon D."/>
            <person name="Auger K."/>
            <person name="Wright D."/>
            <person name="Collins J."/>
            <person name="Raisen C."/>
            <person name="Dyer L."/>
            <person name="Leung K."/>
            <person name="Robertson L."/>
            <person name="Ambridge K."/>
            <person name="Leongamornlert D."/>
            <person name="McGuire S."/>
            <person name="Gilderthorp R."/>
            <person name="Griffiths C."/>
            <person name="Manthravadi D."/>
            <person name="Nichol S."/>
            <person name="Barker G."/>
            <person name="Whitehead S."/>
            <person name="Kay M."/>
            <person name="Brown J."/>
            <person name="Murnane C."/>
            <person name="Gray E."/>
            <person name="Humphries M."/>
            <person name="Sycamore N."/>
            <person name="Barker D."/>
            <person name="Saunders D."/>
            <person name="Wallis J."/>
            <person name="Babbage A."/>
            <person name="Hammond S."/>
            <person name="Mashreghi-Mohammadi M."/>
            <person name="Barr L."/>
            <person name="Martin S."/>
            <person name="Wray P."/>
            <person name="Ellington A."/>
            <person name="Matthews N."/>
            <person name="Ellwood M."/>
            <person name="Woodmansey R."/>
            <person name="Clark G."/>
            <person name="Cooper J."/>
            <person name="Cooper J."/>
            <person name="Tromans A."/>
            <person name="Grafham D."/>
            <person name="Skuce C."/>
            <person name="Pandian R."/>
            <person name="Andrews R."/>
            <person name="Harrison E."/>
            <person name="Kimberley A."/>
            <person name="Garnett J."/>
            <person name="Fosker N."/>
            <person name="Hall R."/>
            <person name="Garner P."/>
            <person name="Kelly D."/>
            <person name="Bird C."/>
            <person name="Palmer S."/>
            <person name="Gehring I."/>
            <person name="Berger A."/>
            <person name="Dooley C.M."/>
            <person name="Ersan-Urun Z."/>
            <person name="Eser C."/>
            <person name="Geiger H."/>
            <person name="Geisler M."/>
            <person name="Karotki L."/>
            <person name="Kirn A."/>
            <person name="Konantz J."/>
            <person name="Konantz M."/>
            <person name="Oberlander M."/>
            <person name="Rudolph-Geiger S."/>
            <person name="Teucke M."/>
            <person name="Lanz C."/>
            <person name="Raddatz G."/>
            <person name="Osoegawa K."/>
            <person name="Zhu B."/>
            <person name="Rapp A."/>
            <person name="Widaa S."/>
            <person name="Langford C."/>
            <person name="Yang F."/>
            <person name="Schuster S.C."/>
            <person name="Carter N.P."/>
            <person name="Harrow J."/>
            <person name="Ning Z."/>
            <person name="Herrero J."/>
            <person name="Searle S.M."/>
            <person name="Enright A."/>
            <person name="Geisler R."/>
            <person name="Plasterk R.H."/>
            <person name="Lee C."/>
            <person name="Westerfield M."/>
            <person name="de Jong P.J."/>
            <person name="Zon L.I."/>
            <person name="Postlethwait J.H."/>
            <person name="Nusslein-Volhard C."/>
            <person name="Hubbard T.J."/>
            <person name="Roest Crollius H."/>
            <person name="Rogers J."/>
            <person name="Stemple D.L."/>
        </authorList>
    </citation>
    <scope>NUCLEOTIDE SEQUENCE [LARGE SCALE GENOMIC DNA]</scope>
    <source>
        <strain evidence="1">Tuebingen</strain>
    </source>
</reference>
<accession>A0AB32TGN7</accession>
<name>A0AB32TGN7_DANRE</name>
<dbReference type="ZFIN" id="ZDB-GENE-091113-44">
    <property type="gene designation" value="si:dkey-40h20.1"/>
</dbReference>
<evidence type="ECO:0000313" key="4">
    <source>
        <dbReference type="RefSeq" id="XP_068073128.1"/>
    </source>
</evidence>